<protein>
    <recommendedName>
        <fullName evidence="5">NERD domain-containing protein</fullName>
    </recommendedName>
</protein>
<evidence type="ECO:0000313" key="3">
    <source>
        <dbReference type="EMBL" id="MRJ36972.1"/>
    </source>
</evidence>
<evidence type="ECO:0008006" key="5">
    <source>
        <dbReference type="Google" id="ProtNLM"/>
    </source>
</evidence>
<dbReference type="InterPro" id="IPR027417">
    <property type="entry name" value="P-loop_NTPase"/>
</dbReference>
<proteinExistence type="predicted"/>
<name>A0A5P1D980_9PSED</name>
<dbReference type="SUPFAM" id="SSF52540">
    <property type="entry name" value="P-loop containing nucleoside triphosphate hydrolases"/>
    <property type="match status" value="1"/>
</dbReference>
<evidence type="ECO:0000313" key="4">
    <source>
        <dbReference type="Proteomes" id="UP000408764"/>
    </source>
</evidence>
<evidence type="ECO:0000259" key="1">
    <source>
        <dbReference type="Pfam" id="PF08378"/>
    </source>
</evidence>
<feature type="domain" description="UvrD-like helicase C-terminal" evidence="2">
    <location>
        <begin position="653"/>
        <end position="694"/>
    </location>
</feature>
<dbReference type="Proteomes" id="UP000408764">
    <property type="component" value="Unassembled WGS sequence"/>
</dbReference>
<dbReference type="RefSeq" id="WP_153870909.1">
    <property type="nucleotide sequence ID" value="NZ_VOIW01000002.1"/>
</dbReference>
<accession>A0A5P1D980</accession>
<dbReference type="InterPro" id="IPR027785">
    <property type="entry name" value="UvrD-like_helicase_C"/>
</dbReference>
<organism evidence="3 4">
    <name type="scientific">Pseudomonas haemolytica</name>
    <dbReference type="NCBI Taxonomy" id="2600065"/>
    <lineage>
        <taxon>Bacteria</taxon>
        <taxon>Pseudomonadati</taxon>
        <taxon>Pseudomonadota</taxon>
        <taxon>Gammaproteobacteria</taxon>
        <taxon>Pseudomonadales</taxon>
        <taxon>Pseudomonadaceae</taxon>
        <taxon>Pseudomonas</taxon>
    </lineage>
</organism>
<feature type="domain" description="NERD" evidence="1">
    <location>
        <begin position="34"/>
        <end position="117"/>
    </location>
</feature>
<evidence type="ECO:0000259" key="2">
    <source>
        <dbReference type="Pfam" id="PF13538"/>
    </source>
</evidence>
<dbReference type="AlphaFoldDB" id="A0A5P1D980"/>
<dbReference type="EMBL" id="VOIW01000002">
    <property type="protein sequence ID" value="MRJ36972.1"/>
    <property type="molecule type" value="Genomic_DNA"/>
</dbReference>
<sequence length="921" mass="103770">MALKAFRGTPFEHTHENRAFNELFDLLDEHCSVSGQDWYLLGNFYVGSRELDAMVIKPNAVIILDFKEFSGKLQFSEDGPWLIEDEETGSNVQVKGGASVNPLRQLRINKGAMLDFLSRNFTNLNATCNWRHAAALVAFQGPIEFDQRQLPGSIKPWFHISDMARIVRDLDAIVSREIFLSRENMERLTAQLGIDPFVPAGAPKLNRLSGRAASRPDGSRLTQQQSQALGKFSTWLKSGSGVFRLAGMASTGKRFLFPLLVDALKASGSELILLTPSARISSTYHHTAAEPVSIYTWLYSLQPSRFETKDGRKVGIHEVKSDLNLDGKIPVLVDAHLLSDEEFDASERRYGSGRLIHDFLSVIAKHKTPFVVIGDPYQMPRGSVQRSLISGEMLEQLGLGVVNHRLTDQILDDEDDALSKLQAHLVDSLDKDRFNKLPRCSGLRLEVLRNAKSRTWVPDTSNVRAESMLVCSTHEQAAKINGAVKTQILGHANPTKLAMGDRIDFHNRTPILALESDKPNQSAVPWIRSGEIGLVDFVEDTMETHLIQLRGREEKISLHFQRARCRIPSFGEVEFRYFVDYFEAERPDITGDQYLALQVLARQLAKPVLELRKKQLPDKSDPLYKQARAEYDRFEYQILQTQGYLSAAQIRPAHALTVHRAQGRHWPSVWVNASRSASSEKPNNSDYFRWLYTASVCAYEMLTIRQMPFLSTLSNAAVSRAHDVKIGSFALKRGLFYDVTRQPTEQEASMVMPMGFNELTLRPLLLELSERLEGSDWGLDDWREHSYQVVITLTSKTNATSIKVRLHYDKKLAITNVVYLDGSETEQQAIQRFLTKPYQPQSAALAEAVETLEELLAEHGFFIFEASETSYRVQLMLAADNEGVEIQVNADKEGMISSIRIMKASSENIAQKLEKALAVQS</sequence>
<dbReference type="OrthoDB" id="9763659at2"/>
<dbReference type="InterPro" id="IPR011528">
    <property type="entry name" value="NERD"/>
</dbReference>
<dbReference type="Pfam" id="PF08378">
    <property type="entry name" value="NERD"/>
    <property type="match status" value="1"/>
</dbReference>
<reference evidence="3 4" key="1">
    <citation type="submission" date="2019-08" db="EMBL/GenBank/DDBJ databases">
        <title>Pseudomonas haemolytica sp. nov. isolated from raw milk and skim milk concentrate.</title>
        <authorList>
            <person name="Hofmann K."/>
            <person name="Huptas C."/>
            <person name="Doll E."/>
            <person name="Scherer S."/>
            <person name="Wenning M."/>
        </authorList>
    </citation>
    <scope>NUCLEOTIDE SEQUENCE [LARGE SCALE GENOMIC DNA]</scope>
    <source>
        <strain evidence="3 4">DSM 108987</strain>
    </source>
</reference>
<gene>
    <name evidence="3" type="ORF">FRT59_08315</name>
</gene>
<comment type="caution">
    <text evidence="3">The sequence shown here is derived from an EMBL/GenBank/DDBJ whole genome shotgun (WGS) entry which is preliminary data.</text>
</comment>
<dbReference type="Gene3D" id="3.40.50.300">
    <property type="entry name" value="P-loop containing nucleotide triphosphate hydrolases"/>
    <property type="match status" value="2"/>
</dbReference>
<dbReference type="Pfam" id="PF13538">
    <property type="entry name" value="UvrD_C_2"/>
    <property type="match status" value="1"/>
</dbReference>